<dbReference type="STRING" id="418495.SAMN05216215_100871"/>
<evidence type="ECO:0000313" key="6">
    <source>
        <dbReference type="EMBL" id="SDX17349.1"/>
    </source>
</evidence>
<keyword evidence="4" id="KW-0472">Membrane</keyword>
<feature type="transmembrane region" description="Helical" evidence="4">
    <location>
        <begin position="126"/>
        <end position="147"/>
    </location>
</feature>
<evidence type="ECO:0000313" key="7">
    <source>
        <dbReference type="Proteomes" id="UP000199529"/>
    </source>
</evidence>
<evidence type="ECO:0000256" key="3">
    <source>
        <dbReference type="ARBA" id="ARBA00023012"/>
    </source>
</evidence>
<dbReference type="Proteomes" id="UP000199529">
    <property type="component" value="Unassembled WGS sequence"/>
</dbReference>
<keyword evidence="1" id="KW-0808">Transferase</keyword>
<name>A0A1H2ZKU9_9PSEU</name>
<feature type="domain" description="Histidine kinase/HSP90-like ATPase" evidence="5">
    <location>
        <begin position="269"/>
        <end position="356"/>
    </location>
</feature>
<dbReference type="Gene3D" id="3.30.565.10">
    <property type="entry name" value="Histidine kinase-like ATPase, C-terminal domain"/>
    <property type="match status" value="1"/>
</dbReference>
<dbReference type="InterPro" id="IPR050482">
    <property type="entry name" value="Sensor_HK_TwoCompSys"/>
</dbReference>
<dbReference type="OrthoDB" id="5241784at2"/>
<gene>
    <name evidence="6" type="ORF">SAMN05216215_100871</name>
</gene>
<reference evidence="7" key="1">
    <citation type="submission" date="2016-10" db="EMBL/GenBank/DDBJ databases">
        <authorList>
            <person name="Varghese N."/>
            <person name="Submissions S."/>
        </authorList>
    </citation>
    <scope>NUCLEOTIDE SEQUENCE [LARGE SCALE GENOMIC DNA]</scope>
    <source>
        <strain evidence="7">CGMCC 4.3530</strain>
    </source>
</reference>
<keyword evidence="7" id="KW-1185">Reference proteome</keyword>
<evidence type="ECO:0000256" key="1">
    <source>
        <dbReference type="ARBA" id="ARBA00022679"/>
    </source>
</evidence>
<keyword evidence="2 6" id="KW-0418">Kinase</keyword>
<dbReference type="PANTHER" id="PTHR24421:SF63">
    <property type="entry name" value="SENSOR HISTIDINE KINASE DESK"/>
    <property type="match status" value="1"/>
</dbReference>
<accession>A0A1H2ZKU9</accession>
<dbReference type="GO" id="GO:0046983">
    <property type="term" value="F:protein dimerization activity"/>
    <property type="evidence" value="ECO:0007669"/>
    <property type="project" value="InterPro"/>
</dbReference>
<feature type="transmembrane region" description="Helical" evidence="4">
    <location>
        <begin position="7"/>
        <end position="25"/>
    </location>
</feature>
<evidence type="ECO:0000256" key="4">
    <source>
        <dbReference type="SAM" id="Phobius"/>
    </source>
</evidence>
<evidence type="ECO:0000256" key="2">
    <source>
        <dbReference type="ARBA" id="ARBA00022777"/>
    </source>
</evidence>
<protein>
    <submittedName>
        <fullName evidence="6">Two-component system, NarL family, sensor histidine kinase DesK</fullName>
    </submittedName>
</protein>
<dbReference type="SMART" id="SM00387">
    <property type="entry name" value="HATPase_c"/>
    <property type="match status" value="1"/>
</dbReference>
<dbReference type="SUPFAM" id="SSF55874">
    <property type="entry name" value="ATPase domain of HSP90 chaperone/DNA topoisomerase II/histidine kinase"/>
    <property type="match status" value="1"/>
</dbReference>
<dbReference type="PANTHER" id="PTHR24421">
    <property type="entry name" value="NITRATE/NITRITE SENSOR PROTEIN NARX-RELATED"/>
    <property type="match status" value="1"/>
</dbReference>
<dbReference type="GO" id="GO:0000155">
    <property type="term" value="F:phosphorelay sensor kinase activity"/>
    <property type="evidence" value="ECO:0007669"/>
    <property type="project" value="InterPro"/>
</dbReference>
<dbReference type="InterPro" id="IPR003594">
    <property type="entry name" value="HATPase_dom"/>
</dbReference>
<dbReference type="GO" id="GO:0016020">
    <property type="term" value="C:membrane"/>
    <property type="evidence" value="ECO:0007669"/>
    <property type="project" value="InterPro"/>
</dbReference>
<dbReference type="RefSeq" id="WP_093264536.1">
    <property type="nucleotide sequence ID" value="NZ_FNOK01000008.1"/>
</dbReference>
<keyword evidence="4" id="KW-1133">Transmembrane helix</keyword>
<dbReference type="AlphaFoldDB" id="A0A1H2ZKU9"/>
<keyword evidence="4" id="KW-0812">Transmembrane</keyword>
<dbReference type="Pfam" id="PF07730">
    <property type="entry name" value="HisKA_3"/>
    <property type="match status" value="1"/>
</dbReference>
<dbReference type="Pfam" id="PF02518">
    <property type="entry name" value="HATPase_c"/>
    <property type="match status" value="1"/>
</dbReference>
<feature type="transmembrane region" description="Helical" evidence="4">
    <location>
        <begin position="100"/>
        <end position="120"/>
    </location>
</feature>
<keyword evidence="3" id="KW-0902">Two-component regulatory system</keyword>
<dbReference type="InterPro" id="IPR036890">
    <property type="entry name" value="HATPase_C_sf"/>
</dbReference>
<dbReference type="Gene3D" id="1.20.5.1930">
    <property type="match status" value="1"/>
</dbReference>
<proteinExistence type="predicted"/>
<dbReference type="InterPro" id="IPR011712">
    <property type="entry name" value="Sig_transdc_His_kin_sub3_dim/P"/>
</dbReference>
<sequence>MRSCARLARWIHLVYLANLLWGPAFDPRSTWVDWALAFAVMGAAVPMYLLAWHHPARARWWCTVPTAVLGAAMTPVNSGAAVLFVYAAAFAGVSESRRTALRWFVGLSVLVSLFSVVSIVPMPWRLYGLIPSLVLLWAIGTMQINWVERDRAAAELRSQNARIEHLATLAERERIARDLHDLLGHSLTAIVVRAALTNELIGRDPERARGEAAEIESTARAALTEIRDAVTGWRQASLDSELEAARHALSSLGVDVVVRRDEKLAIVGSTEHELALALREAVTNVVRHAAATTCHIGLKAQDDELQLVIADDGVGGDAPEGNGLSGMRERIAALGGRVQRTGSAGTTLTVAVPLRVAT</sequence>
<feature type="transmembrane region" description="Helical" evidence="4">
    <location>
        <begin position="31"/>
        <end position="51"/>
    </location>
</feature>
<dbReference type="EMBL" id="FNOK01000008">
    <property type="protein sequence ID" value="SDX17349.1"/>
    <property type="molecule type" value="Genomic_DNA"/>
</dbReference>
<organism evidence="6 7">
    <name type="scientific">Saccharopolyspora shandongensis</name>
    <dbReference type="NCBI Taxonomy" id="418495"/>
    <lineage>
        <taxon>Bacteria</taxon>
        <taxon>Bacillati</taxon>
        <taxon>Actinomycetota</taxon>
        <taxon>Actinomycetes</taxon>
        <taxon>Pseudonocardiales</taxon>
        <taxon>Pseudonocardiaceae</taxon>
        <taxon>Saccharopolyspora</taxon>
    </lineage>
</organism>
<dbReference type="CDD" id="cd16917">
    <property type="entry name" value="HATPase_UhpB-NarQ-NarX-like"/>
    <property type="match status" value="1"/>
</dbReference>
<evidence type="ECO:0000259" key="5">
    <source>
        <dbReference type="SMART" id="SM00387"/>
    </source>
</evidence>